<feature type="domain" description="Glycosyl transferase CAP10" evidence="3">
    <location>
        <begin position="360"/>
        <end position="637"/>
    </location>
</feature>
<dbReference type="EMBL" id="ALBS01000320">
    <property type="protein sequence ID" value="EJT45866.1"/>
    <property type="molecule type" value="Genomic_DNA"/>
</dbReference>
<evidence type="ECO:0000313" key="4">
    <source>
        <dbReference type="EMBL" id="EJT45866.1"/>
    </source>
</evidence>
<accession>J5SIZ4</accession>
<dbReference type="RefSeq" id="XP_014176356.1">
    <property type="nucleotide sequence ID" value="XM_014320881.1"/>
</dbReference>
<dbReference type="PANTHER" id="PTHR12203:SF118">
    <property type="entry name" value="BETA-1,2-XYLOSYLTRANSFERASE 1"/>
    <property type="match status" value="1"/>
</dbReference>
<feature type="region of interest" description="Disordered" evidence="1">
    <location>
        <begin position="652"/>
        <end position="678"/>
    </location>
</feature>
<keyword evidence="2" id="KW-0812">Transmembrane</keyword>
<proteinExistence type="predicted"/>
<comment type="caution">
    <text evidence="4">The sequence shown here is derived from an EMBL/GenBank/DDBJ whole genome shotgun (WGS) entry which is preliminary data.</text>
</comment>
<protein>
    <submittedName>
        <fullName evidence="4">CAP1-related protein</fullName>
    </submittedName>
</protein>
<dbReference type="PANTHER" id="PTHR12203">
    <property type="entry name" value="KDEL LYS-ASP-GLU-LEU CONTAINING - RELATED"/>
    <property type="match status" value="1"/>
</dbReference>
<sequence>MAVTFSFPWAAWARPSRRMLYVLGTIMAVFLVLFNFAPHTLPPVIAPGRGGYADSSYQSPDKWMPPILSNSKSRPPPEWDANGNCLFLSPFDALTDEEKALADTIELDLVSPGNVRLKNHTSEVPADIKANPILRLLRDGEEKWNNMMNSQSKTLEEAVRKYEEKWQRPPPKGFDQWWLFAHSQNTLLIDEFDSIMESLLPYYGLPKETLAERTKEAEKIVETYTIIVKDGKAEIQWNDDYARDMWSSSRPRADDQVNIMEPFLHLLHDFRATFTIHDQPSIQLEAGPQKELVDAALAQRPVKFAHDVDHLERDWKKMCGEDSPLHRGEVETHGPGTFIHDHLPAMDPCTHPSIMEKHGMFLEVHNKDSHPQPHNTLYPIFALSKTALNGDILVTPFFRAGRHDVGYDPKWNDKKGKVYWRGRATGMEHNKGASSKWRHSQRERLHWLANSKSSEPMTIMEPKDASGAARMVNRPKNKLGQFYTDAKLVGGPWQCDGNDGTCDEMAAEIDFAPLEGKDKANEFKYILDVDGNAWSSRFPRLMLAFNVVIKSTVFPEWFSHILPEWYAYVPTKVDYSDLYSIMSFFRGSMDGKGGHDEVARRIALNGQCWAEKTLRYEDLQVYMFRLYLEYARLTSPDRDNGKMDFVLEDYHRDGSSNEKNAGDEVGKLEAIPGIDEKR</sequence>
<dbReference type="AlphaFoldDB" id="J5SIZ4"/>
<dbReference type="Proteomes" id="UP000002748">
    <property type="component" value="Unassembled WGS sequence"/>
</dbReference>
<dbReference type="SMART" id="SM00672">
    <property type="entry name" value="CAP10"/>
    <property type="match status" value="1"/>
</dbReference>
<reference evidence="4" key="1">
    <citation type="journal article" date="2003" name="Mycoses">
        <title>Disseminated trichosporonosis in China.</title>
        <authorList>
            <person name="Yang R."/>
            <person name="Ao J."/>
            <person name="Wang W."/>
            <person name="Song K."/>
            <person name="Li R."/>
            <person name="Wang D."/>
        </authorList>
    </citation>
    <scope>NUCLEOTIDE SEQUENCE [LARGE SCALE GENOMIC DNA]</scope>
    <source>
        <strain evidence="4">CBS 2479</strain>
    </source>
</reference>
<keyword evidence="2" id="KW-1133">Transmembrane helix</keyword>
<evidence type="ECO:0000256" key="1">
    <source>
        <dbReference type="SAM" id="MobiDB-lite"/>
    </source>
</evidence>
<evidence type="ECO:0000259" key="3">
    <source>
        <dbReference type="SMART" id="SM00672"/>
    </source>
</evidence>
<dbReference type="VEuPathDB" id="FungiDB:A1Q1_05672"/>
<dbReference type="KEGG" id="tasa:A1Q1_05672"/>
<organism evidence="4">
    <name type="scientific">Trichosporon asahii var. asahii (strain ATCC 90039 / CBS 2479 / JCM 2466 / KCTC 7840 / NBRC 103889/ NCYC 2677 / UAMH 7654)</name>
    <name type="common">Yeast</name>
    <dbReference type="NCBI Taxonomy" id="1186058"/>
    <lineage>
        <taxon>Eukaryota</taxon>
        <taxon>Fungi</taxon>
        <taxon>Dikarya</taxon>
        <taxon>Basidiomycota</taxon>
        <taxon>Agaricomycotina</taxon>
        <taxon>Tremellomycetes</taxon>
        <taxon>Trichosporonales</taxon>
        <taxon>Trichosporonaceae</taxon>
        <taxon>Trichosporon</taxon>
    </lineage>
</organism>
<dbReference type="Pfam" id="PF05686">
    <property type="entry name" value="Glyco_transf_90"/>
    <property type="match status" value="1"/>
</dbReference>
<keyword evidence="2" id="KW-0472">Membrane</keyword>
<feature type="transmembrane region" description="Helical" evidence="2">
    <location>
        <begin position="20"/>
        <end position="37"/>
    </location>
</feature>
<dbReference type="GeneID" id="25989184"/>
<dbReference type="InterPro" id="IPR051091">
    <property type="entry name" value="O-Glucosyltr/Glycosyltrsf_90"/>
</dbReference>
<evidence type="ECO:0000256" key="2">
    <source>
        <dbReference type="SAM" id="Phobius"/>
    </source>
</evidence>
<reference evidence="4" key="2">
    <citation type="journal article" date="2012" name="Eukaryot. Cell">
        <title>Draft genome sequence of CBS 2479, the standard type strain of Trichosporon asahii.</title>
        <authorList>
            <person name="Yang R.Y."/>
            <person name="Li H.T."/>
            <person name="Zhu H."/>
            <person name="Zhou G.P."/>
            <person name="Wang M."/>
            <person name="Wang L."/>
        </authorList>
    </citation>
    <scope>NUCLEOTIDE SEQUENCE [LARGE SCALE GENOMIC DNA]</scope>
</reference>
<dbReference type="InterPro" id="IPR006598">
    <property type="entry name" value="CAP10"/>
</dbReference>
<gene>
    <name evidence="4" type="ORF">A1Q1_05672</name>
</gene>
<dbReference type="HOGENOM" id="CLU_005027_3_3_1"/>
<reference evidence="4" key="3">
    <citation type="submission" date="2012-07" db="EMBL/GenBank/DDBJ databases">
        <authorList>
            <person name="Yang R.-Y."/>
            <person name="Li H.-T."/>
            <person name="Zhu H."/>
            <person name="Zhou G.-P."/>
            <person name="Wang M."/>
            <person name="Wang L."/>
        </authorList>
    </citation>
    <scope>NUCLEOTIDE SEQUENCE</scope>
    <source>
        <strain evidence="4">CBS 2479</strain>
    </source>
</reference>
<name>J5SIZ4_TRIAS</name>
<feature type="compositionally biased region" description="Basic and acidic residues" evidence="1">
    <location>
        <begin position="652"/>
        <end position="667"/>
    </location>
</feature>
<dbReference type="OrthoDB" id="541052at2759"/>